<name>X1JWS5_9ZZZZ</name>
<comment type="caution">
    <text evidence="1">The sequence shown here is derived from an EMBL/GenBank/DDBJ whole genome shotgun (WGS) entry which is preliminary data.</text>
</comment>
<accession>X1JWS5</accession>
<protein>
    <submittedName>
        <fullName evidence="1">Uncharacterized protein</fullName>
    </submittedName>
</protein>
<dbReference type="AlphaFoldDB" id="X1JWS5"/>
<evidence type="ECO:0000313" key="1">
    <source>
        <dbReference type="EMBL" id="GAH99186.1"/>
    </source>
</evidence>
<proteinExistence type="predicted"/>
<gene>
    <name evidence="1" type="ORF">S06H3_01864</name>
</gene>
<organism evidence="1">
    <name type="scientific">marine sediment metagenome</name>
    <dbReference type="NCBI Taxonomy" id="412755"/>
    <lineage>
        <taxon>unclassified sequences</taxon>
        <taxon>metagenomes</taxon>
        <taxon>ecological metagenomes</taxon>
    </lineage>
</organism>
<dbReference type="EMBL" id="BARV01000500">
    <property type="protein sequence ID" value="GAH99186.1"/>
    <property type="molecule type" value="Genomic_DNA"/>
</dbReference>
<sequence length="168" mass="19113">MTKKALQDLYPQWLDADVQMTVADTWETQAIPLPVPRLRRETGDQVQLIEIIRINMAPNVEKVGSGKRISMKLMTKDFDDDPKEGPSTIATTSIEFRGVAIDDFVAIEPWVHEMHDYQGHGYLVAVDTLYVGMMTTGQLVPLRGHIRIYWRFKTVPLAEFLGLIQSQV</sequence>
<reference evidence="1" key="1">
    <citation type="journal article" date="2014" name="Front. Microbiol.">
        <title>High frequency of phylogenetically diverse reductive dehalogenase-homologous genes in deep subseafloor sedimentary metagenomes.</title>
        <authorList>
            <person name="Kawai M."/>
            <person name="Futagami T."/>
            <person name="Toyoda A."/>
            <person name="Takaki Y."/>
            <person name="Nishi S."/>
            <person name="Hori S."/>
            <person name="Arai W."/>
            <person name="Tsubouchi T."/>
            <person name="Morono Y."/>
            <person name="Uchiyama I."/>
            <person name="Ito T."/>
            <person name="Fujiyama A."/>
            <person name="Inagaki F."/>
            <person name="Takami H."/>
        </authorList>
    </citation>
    <scope>NUCLEOTIDE SEQUENCE</scope>
    <source>
        <strain evidence="1">Expedition CK06-06</strain>
    </source>
</reference>